<evidence type="ECO:0000256" key="4">
    <source>
        <dbReference type="ARBA" id="ARBA00023136"/>
    </source>
</evidence>
<dbReference type="InterPro" id="IPR049326">
    <property type="entry name" value="Rhodopsin_dom_fungi"/>
</dbReference>
<keyword evidence="2 7" id="KW-0812">Transmembrane</keyword>
<reference evidence="9 10" key="2">
    <citation type="submission" date="2015-05" db="EMBL/GenBank/DDBJ databases">
        <title>Distinctive expansion of gene families associated with plant cell wall degradation and secondary metabolism in the genomes of grapevine trunk pathogens.</title>
        <authorList>
            <person name="Lawrence D.P."/>
            <person name="Travadon R."/>
            <person name="Rolshausen P.E."/>
            <person name="Baumgartner K."/>
        </authorList>
    </citation>
    <scope>NUCLEOTIDE SEQUENCE [LARGE SCALE GENOMIC DNA]</scope>
    <source>
        <strain evidence="9">DS831</strain>
    </source>
</reference>
<comment type="similarity">
    <text evidence="5">Belongs to the SAT4 family.</text>
</comment>
<evidence type="ECO:0000256" key="3">
    <source>
        <dbReference type="ARBA" id="ARBA00022989"/>
    </source>
</evidence>
<dbReference type="Proteomes" id="UP000034182">
    <property type="component" value="Unassembled WGS sequence"/>
</dbReference>
<evidence type="ECO:0000313" key="9">
    <source>
        <dbReference type="EMBL" id="KKY19966.1"/>
    </source>
</evidence>
<dbReference type="PANTHER" id="PTHR33048:SF2">
    <property type="entry name" value="SRPK"/>
    <property type="match status" value="1"/>
</dbReference>
<evidence type="ECO:0000256" key="5">
    <source>
        <dbReference type="ARBA" id="ARBA00038359"/>
    </source>
</evidence>
<accession>A0A0G2ECH2</accession>
<proteinExistence type="inferred from homology"/>
<feature type="compositionally biased region" description="Basic and acidic residues" evidence="6">
    <location>
        <begin position="403"/>
        <end position="414"/>
    </location>
</feature>
<organism evidence="9 10">
    <name type="scientific">Diplodia seriata</name>
    <dbReference type="NCBI Taxonomy" id="420778"/>
    <lineage>
        <taxon>Eukaryota</taxon>
        <taxon>Fungi</taxon>
        <taxon>Dikarya</taxon>
        <taxon>Ascomycota</taxon>
        <taxon>Pezizomycotina</taxon>
        <taxon>Dothideomycetes</taxon>
        <taxon>Dothideomycetes incertae sedis</taxon>
        <taxon>Botryosphaeriales</taxon>
        <taxon>Botryosphaeriaceae</taxon>
        <taxon>Diplodia</taxon>
    </lineage>
</organism>
<feature type="transmembrane region" description="Helical" evidence="7">
    <location>
        <begin position="261"/>
        <end position="277"/>
    </location>
</feature>
<comment type="caution">
    <text evidence="9">The sequence shown here is derived from an EMBL/GenBank/DDBJ whole genome shotgun (WGS) entry which is preliminary data.</text>
</comment>
<comment type="subcellular location">
    <subcellularLocation>
        <location evidence="1">Membrane</location>
        <topology evidence="1">Multi-pass membrane protein</topology>
    </subcellularLocation>
</comment>
<evidence type="ECO:0000256" key="1">
    <source>
        <dbReference type="ARBA" id="ARBA00004141"/>
    </source>
</evidence>
<dbReference type="Pfam" id="PF20684">
    <property type="entry name" value="Fung_rhodopsin"/>
    <property type="match status" value="1"/>
</dbReference>
<sequence length="484" mass="52718">MVMEKTGYQVHLEKDPSFLREIWAWFVIGLITITLRWIVRIRTVGLRGLAADDYLTFLTLGFYTMDAVLVHIVYHTGANAGLTQEIVDQLSESEIDQFVLGSACQTAAWYSYTALIWCMKFTMLFFYKRLTFGTLQNRMIKYLFWLCGITYLAVVLTITFGCFPFSDNWAVAPTLPARKCTFKTQNLLVTVTLNVITDAAILVIPIPMLWRLKVALSRKLAIAALLSSGVFVIGAAITRAALTLGEAPSALNINRWGVRETIVGIVAVQLPLLRPLFVRDFWRRGRYVSSGGGGSGSGGNAGSTNDVRTGTHGTVTLGSQHRTPLSKKGYGDGGVGAIELHSQAGSDVADLERASTYSGKEHAIVEWSEREREREKGGPGVVGAQVQRGESVSSGDDGSEDGFVERAARRDVHRQQYQRTISGGGGATSPQGQVAGAGANNMVFVETTYEIRREGRRSADVDGDAATGEVGCDTRITAVRGWGR</sequence>
<feature type="region of interest" description="Disordered" evidence="6">
    <location>
        <begin position="290"/>
        <end position="326"/>
    </location>
</feature>
<feature type="compositionally biased region" description="Polar residues" evidence="6">
    <location>
        <begin position="304"/>
        <end position="323"/>
    </location>
</feature>
<feature type="transmembrane region" description="Helical" evidence="7">
    <location>
        <begin position="22"/>
        <end position="39"/>
    </location>
</feature>
<evidence type="ECO:0000256" key="7">
    <source>
        <dbReference type="SAM" id="Phobius"/>
    </source>
</evidence>
<dbReference type="PANTHER" id="PTHR33048">
    <property type="entry name" value="PTH11-LIKE INTEGRAL MEMBRANE PROTEIN (AFU_ORTHOLOGUE AFUA_5G11245)"/>
    <property type="match status" value="1"/>
</dbReference>
<evidence type="ECO:0000256" key="2">
    <source>
        <dbReference type="ARBA" id="ARBA00022692"/>
    </source>
</evidence>
<keyword evidence="4 7" id="KW-0472">Membrane</keyword>
<dbReference type="EMBL" id="LAQI01000108">
    <property type="protein sequence ID" value="KKY19966.1"/>
    <property type="molecule type" value="Genomic_DNA"/>
</dbReference>
<name>A0A0G2ECH2_9PEZI</name>
<feature type="compositionally biased region" description="Gly residues" evidence="6">
    <location>
        <begin position="290"/>
        <end position="301"/>
    </location>
</feature>
<feature type="domain" description="Rhodopsin" evidence="8">
    <location>
        <begin position="36"/>
        <end position="278"/>
    </location>
</feature>
<evidence type="ECO:0000259" key="8">
    <source>
        <dbReference type="Pfam" id="PF20684"/>
    </source>
</evidence>
<gene>
    <name evidence="9" type="ORF">UCDDS831_g05076</name>
</gene>
<feature type="transmembrane region" description="Helical" evidence="7">
    <location>
        <begin position="51"/>
        <end position="74"/>
    </location>
</feature>
<feature type="transmembrane region" description="Helical" evidence="7">
    <location>
        <begin position="220"/>
        <end position="241"/>
    </location>
</feature>
<feature type="region of interest" description="Disordered" evidence="6">
    <location>
        <begin position="369"/>
        <end position="439"/>
    </location>
</feature>
<reference evidence="9 10" key="1">
    <citation type="submission" date="2015-03" db="EMBL/GenBank/DDBJ databases">
        <authorList>
            <person name="Morales-Cruz A."/>
            <person name="Amrine K.C."/>
            <person name="Cantu D."/>
        </authorList>
    </citation>
    <scope>NUCLEOTIDE SEQUENCE [LARGE SCALE GENOMIC DNA]</scope>
    <source>
        <strain evidence="9">DS831</strain>
    </source>
</reference>
<feature type="transmembrane region" description="Helical" evidence="7">
    <location>
        <begin position="142"/>
        <end position="166"/>
    </location>
</feature>
<feature type="transmembrane region" description="Helical" evidence="7">
    <location>
        <begin position="109"/>
        <end position="130"/>
    </location>
</feature>
<protein>
    <submittedName>
        <fullName evidence="9">Putative mg2+ transporter zinc transport protein</fullName>
    </submittedName>
</protein>
<keyword evidence="3 7" id="KW-1133">Transmembrane helix</keyword>
<dbReference type="AlphaFoldDB" id="A0A0G2ECH2"/>
<feature type="transmembrane region" description="Helical" evidence="7">
    <location>
        <begin position="186"/>
        <end position="208"/>
    </location>
</feature>
<evidence type="ECO:0000256" key="6">
    <source>
        <dbReference type="SAM" id="MobiDB-lite"/>
    </source>
</evidence>
<dbReference type="GO" id="GO:0016020">
    <property type="term" value="C:membrane"/>
    <property type="evidence" value="ECO:0007669"/>
    <property type="project" value="UniProtKB-SubCell"/>
</dbReference>
<dbReference type="InterPro" id="IPR052337">
    <property type="entry name" value="SAT4-like"/>
</dbReference>
<evidence type="ECO:0000313" key="10">
    <source>
        <dbReference type="Proteomes" id="UP000034182"/>
    </source>
</evidence>